<proteinExistence type="predicted"/>
<organism evidence="2 3">
    <name type="scientific">Solilutibacter pythonis</name>
    <dbReference type="NCBI Taxonomy" id="2483112"/>
    <lineage>
        <taxon>Bacteria</taxon>
        <taxon>Pseudomonadati</taxon>
        <taxon>Pseudomonadota</taxon>
        <taxon>Gammaproteobacteria</taxon>
        <taxon>Lysobacterales</taxon>
        <taxon>Lysobacteraceae</taxon>
        <taxon>Solilutibacter</taxon>
    </lineage>
</organism>
<protein>
    <submittedName>
        <fullName evidence="2">Hemerythrin domain-containing protein</fullName>
    </submittedName>
</protein>
<dbReference type="EMBL" id="RFLY01000009">
    <property type="protein sequence ID" value="RMH92820.1"/>
    <property type="molecule type" value="Genomic_DNA"/>
</dbReference>
<dbReference type="OrthoDB" id="9793254at2"/>
<dbReference type="InterPro" id="IPR012312">
    <property type="entry name" value="Hemerythrin-like"/>
</dbReference>
<dbReference type="Proteomes" id="UP000275012">
    <property type="component" value="Unassembled WGS sequence"/>
</dbReference>
<dbReference type="RefSeq" id="WP_122101554.1">
    <property type="nucleotide sequence ID" value="NZ_RFLY01000009.1"/>
</dbReference>
<dbReference type="Gene3D" id="1.20.120.520">
    <property type="entry name" value="nmb1532 protein domain like"/>
    <property type="match status" value="1"/>
</dbReference>
<feature type="domain" description="Hemerythrin-like" evidence="1">
    <location>
        <begin position="10"/>
        <end position="123"/>
    </location>
</feature>
<comment type="caution">
    <text evidence="2">The sequence shown here is derived from an EMBL/GenBank/DDBJ whole genome shotgun (WGS) entry which is preliminary data.</text>
</comment>
<gene>
    <name evidence="2" type="ORF">EBB59_07590</name>
</gene>
<reference evidence="2 3" key="1">
    <citation type="submission" date="2018-10" db="EMBL/GenBank/DDBJ databases">
        <title>Proposal of Lysobacter pythonis sp. nov. isolated from royal pythons (Python regius).</title>
        <authorList>
            <person name="Hans-Juergen B."/>
            <person name="Huptas C."/>
            <person name="Sandra B."/>
            <person name="Igor L."/>
            <person name="Joachim S."/>
            <person name="Siegfried S."/>
            <person name="Mareike W."/>
            <person name="Peter K."/>
        </authorList>
    </citation>
    <scope>NUCLEOTIDE SEQUENCE [LARGE SCALE GENOMIC DNA]</scope>
    <source>
        <strain evidence="2 3">4284/11</strain>
    </source>
</reference>
<name>A0A3M2HYU0_9GAMM</name>
<accession>A0A3M2HYU0</accession>
<keyword evidence="3" id="KW-1185">Reference proteome</keyword>
<evidence type="ECO:0000313" key="3">
    <source>
        <dbReference type="Proteomes" id="UP000275012"/>
    </source>
</evidence>
<evidence type="ECO:0000313" key="2">
    <source>
        <dbReference type="EMBL" id="RMH92820.1"/>
    </source>
</evidence>
<dbReference type="Pfam" id="PF01814">
    <property type="entry name" value="Hemerythrin"/>
    <property type="match status" value="1"/>
</dbReference>
<sequence length="129" mass="14220">MPRKGVILEFSREHHGALVLARDCQRIDDAAPPAVIAAMNQRIARYWDEEMRAHFRAEETLLRAHPQALPKPLAVALLDDHGVLAVGCTRAGAGALAAADLRAFGERLHAHVRFEDRRCFPLLQAALGD</sequence>
<evidence type="ECO:0000259" key="1">
    <source>
        <dbReference type="Pfam" id="PF01814"/>
    </source>
</evidence>
<dbReference type="AlphaFoldDB" id="A0A3M2HYU0"/>